<gene>
    <name evidence="1" type="ORF">E0I61_12190</name>
</gene>
<organism evidence="1 2">
    <name type="scientific">Flavobacterium ranwuense</name>
    <dbReference type="NCBI Taxonomy" id="2541725"/>
    <lineage>
        <taxon>Bacteria</taxon>
        <taxon>Pseudomonadati</taxon>
        <taxon>Bacteroidota</taxon>
        <taxon>Flavobacteriia</taxon>
        <taxon>Flavobacteriales</taxon>
        <taxon>Flavobacteriaceae</taxon>
        <taxon>Flavobacterium</taxon>
    </lineage>
</organism>
<dbReference type="RefSeq" id="WP_132071729.1">
    <property type="nucleotide sequence ID" value="NZ_SMLH01000007.1"/>
</dbReference>
<proteinExistence type="predicted"/>
<dbReference type="EMBL" id="SMLH01000007">
    <property type="protein sequence ID" value="TDE28284.1"/>
    <property type="molecule type" value="Genomic_DNA"/>
</dbReference>
<comment type="caution">
    <text evidence="1">The sequence shown here is derived from an EMBL/GenBank/DDBJ whole genome shotgun (WGS) entry which is preliminary data.</text>
</comment>
<dbReference type="Proteomes" id="UP000294685">
    <property type="component" value="Unassembled WGS sequence"/>
</dbReference>
<evidence type="ECO:0000313" key="2">
    <source>
        <dbReference type="Proteomes" id="UP000294685"/>
    </source>
</evidence>
<evidence type="ECO:0000313" key="1">
    <source>
        <dbReference type="EMBL" id="TDE28284.1"/>
    </source>
</evidence>
<protein>
    <submittedName>
        <fullName evidence="1">Uncharacterized protein</fullName>
    </submittedName>
</protein>
<name>A0ABY2DQH5_9FLAO</name>
<sequence>MEIAHQNKRKSKTITFCKANHFITDGKTISSKHPDYDILAPIIMELKIRARKLILSGIVDVEKTYQDMLAIDFSQIGFLDYADKLITVIGFSCKNETQISNYYRDSDYGDDYGCFKLFLFHSCIA</sequence>
<reference evidence="1 2" key="1">
    <citation type="submission" date="2019-03" db="EMBL/GenBank/DDBJ databases">
        <title>Novel species of Flavobacterium.</title>
        <authorList>
            <person name="Liu Q."/>
            <person name="Xin Y.-H."/>
        </authorList>
    </citation>
    <scope>NUCLEOTIDE SEQUENCE [LARGE SCALE GENOMIC DNA]</scope>
    <source>
        <strain evidence="1 2">LB2P22</strain>
    </source>
</reference>
<accession>A0ABY2DQH5</accession>
<keyword evidence="2" id="KW-1185">Reference proteome</keyword>